<evidence type="ECO:0000313" key="2">
    <source>
        <dbReference type="Proteomes" id="UP001497522"/>
    </source>
</evidence>
<evidence type="ECO:0000313" key="1">
    <source>
        <dbReference type="EMBL" id="CAK9875192.1"/>
    </source>
</evidence>
<keyword evidence="2" id="KW-1185">Reference proteome</keyword>
<dbReference type="EMBL" id="OZ023705">
    <property type="protein sequence ID" value="CAK9875192.1"/>
    <property type="molecule type" value="Genomic_DNA"/>
</dbReference>
<gene>
    <name evidence="1" type="ORF">CSSPJE1EN2_LOCUS17441</name>
</gene>
<dbReference type="Proteomes" id="UP001497522">
    <property type="component" value="Chromosome 4"/>
</dbReference>
<reference evidence="1" key="1">
    <citation type="submission" date="2024-03" db="EMBL/GenBank/DDBJ databases">
        <authorList>
            <consortium name="ELIXIR-Norway"/>
            <consortium name="Elixir Norway"/>
        </authorList>
    </citation>
    <scope>NUCLEOTIDE SEQUENCE</scope>
</reference>
<accession>A0ABP1BI06</accession>
<organism evidence="1 2">
    <name type="scientific">Sphagnum jensenii</name>
    <dbReference type="NCBI Taxonomy" id="128206"/>
    <lineage>
        <taxon>Eukaryota</taxon>
        <taxon>Viridiplantae</taxon>
        <taxon>Streptophyta</taxon>
        <taxon>Embryophyta</taxon>
        <taxon>Bryophyta</taxon>
        <taxon>Sphagnophytina</taxon>
        <taxon>Sphagnopsida</taxon>
        <taxon>Sphagnales</taxon>
        <taxon>Sphagnaceae</taxon>
        <taxon>Sphagnum</taxon>
    </lineage>
</organism>
<sequence length="76" mass="8454">MHYKLQHTLCSCCHQFIMESPVPLVNISTVANDGEVHEAPHELIDSQLVPVSANKTSLVWQYFTTVKDGLITCNGI</sequence>
<protein>
    <submittedName>
        <fullName evidence="1">Uncharacterized protein</fullName>
    </submittedName>
</protein>
<proteinExistence type="predicted"/>
<name>A0ABP1BI06_9BRYO</name>